<feature type="transmembrane region" description="Helical" evidence="9">
    <location>
        <begin position="100"/>
        <end position="121"/>
    </location>
</feature>
<dbReference type="RefSeq" id="WP_187083737.1">
    <property type="nucleotide sequence ID" value="NZ_JACORU010000010.1"/>
</dbReference>
<dbReference type="Gene3D" id="1.10.3720.10">
    <property type="entry name" value="MetI-like"/>
    <property type="match status" value="1"/>
</dbReference>
<dbReference type="AlphaFoldDB" id="A0A923MD69"/>
<reference evidence="11" key="1">
    <citation type="submission" date="2020-08" db="EMBL/GenBank/DDBJ databases">
        <title>Ramlibacter sp. GTP1 16S ribosomal RNA gene genome sequencing and assembly.</title>
        <authorList>
            <person name="Kang M."/>
        </authorList>
    </citation>
    <scope>NUCLEOTIDE SEQUENCE</scope>
    <source>
        <strain evidence="11">GTP1</strain>
    </source>
</reference>
<dbReference type="InterPro" id="IPR035906">
    <property type="entry name" value="MetI-like_sf"/>
</dbReference>
<evidence type="ECO:0000256" key="9">
    <source>
        <dbReference type="RuleBase" id="RU363032"/>
    </source>
</evidence>
<evidence type="ECO:0000313" key="12">
    <source>
        <dbReference type="Proteomes" id="UP000596827"/>
    </source>
</evidence>
<protein>
    <submittedName>
        <fullName evidence="11">Amino acid ABC transporter permease</fullName>
    </submittedName>
</protein>
<keyword evidence="6" id="KW-0029">Amino-acid transport</keyword>
<comment type="subcellular location">
    <subcellularLocation>
        <location evidence="1">Cell inner membrane</location>
        <topology evidence="1">Multi-pass membrane protein</topology>
    </subcellularLocation>
    <subcellularLocation>
        <location evidence="9">Cell membrane</location>
        <topology evidence="9">Multi-pass membrane protein</topology>
    </subcellularLocation>
</comment>
<keyword evidence="5 9" id="KW-0812">Transmembrane</keyword>
<evidence type="ECO:0000259" key="10">
    <source>
        <dbReference type="PROSITE" id="PS50928"/>
    </source>
</evidence>
<dbReference type="GO" id="GO:0006865">
    <property type="term" value="P:amino acid transport"/>
    <property type="evidence" value="ECO:0007669"/>
    <property type="project" value="UniProtKB-KW"/>
</dbReference>
<feature type="transmembrane region" description="Helical" evidence="9">
    <location>
        <begin position="21"/>
        <end position="50"/>
    </location>
</feature>
<comment type="caution">
    <text evidence="11">The sequence shown here is derived from an EMBL/GenBank/DDBJ whole genome shotgun (WGS) entry which is preliminary data.</text>
</comment>
<feature type="transmembrane region" description="Helical" evidence="9">
    <location>
        <begin position="202"/>
        <end position="221"/>
    </location>
</feature>
<keyword evidence="3 9" id="KW-0813">Transport</keyword>
<evidence type="ECO:0000256" key="6">
    <source>
        <dbReference type="ARBA" id="ARBA00022970"/>
    </source>
</evidence>
<dbReference type="EMBL" id="JACORU010000010">
    <property type="protein sequence ID" value="MBC5767244.1"/>
    <property type="molecule type" value="Genomic_DNA"/>
</dbReference>
<dbReference type="Pfam" id="PF00528">
    <property type="entry name" value="BPD_transp_1"/>
    <property type="match status" value="1"/>
</dbReference>
<evidence type="ECO:0000313" key="11">
    <source>
        <dbReference type="EMBL" id="MBC5767244.1"/>
    </source>
</evidence>
<feature type="domain" description="ABC transmembrane type-1" evidence="10">
    <location>
        <begin position="21"/>
        <end position="218"/>
    </location>
</feature>
<keyword evidence="4" id="KW-1003">Cell membrane</keyword>
<evidence type="ECO:0000256" key="4">
    <source>
        <dbReference type="ARBA" id="ARBA00022475"/>
    </source>
</evidence>
<organism evidence="11 12">
    <name type="scientific">Ramlibacter albus</name>
    <dbReference type="NCBI Taxonomy" id="2079448"/>
    <lineage>
        <taxon>Bacteria</taxon>
        <taxon>Pseudomonadati</taxon>
        <taxon>Pseudomonadota</taxon>
        <taxon>Betaproteobacteria</taxon>
        <taxon>Burkholderiales</taxon>
        <taxon>Comamonadaceae</taxon>
        <taxon>Ramlibacter</taxon>
    </lineage>
</organism>
<accession>A0A923MD69</accession>
<evidence type="ECO:0000256" key="2">
    <source>
        <dbReference type="ARBA" id="ARBA00010072"/>
    </source>
</evidence>
<dbReference type="CDD" id="cd06261">
    <property type="entry name" value="TM_PBP2"/>
    <property type="match status" value="1"/>
</dbReference>
<dbReference type="InterPro" id="IPR010065">
    <property type="entry name" value="AA_ABC_transptr_permease_3TM"/>
</dbReference>
<dbReference type="Proteomes" id="UP000596827">
    <property type="component" value="Unassembled WGS sequence"/>
</dbReference>
<evidence type="ECO:0000256" key="5">
    <source>
        <dbReference type="ARBA" id="ARBA00022692"/>
    </source>
</evidence>
<dbReference type="PANTHER" id="PTHR30614:SF37">
    <property type="entry name" value="AMINO-ACID ABC TRANSPORTER PERMEASE PROTEIN YHDX-RELATED"/>
    <property type="match status" value="1"/>
</dbReference>
<dbReference type="GO" id="GO:0022857">
    <property type="term" value="F:transmembrane transporter activity"/>
    <property type="evidence" value="ECO:0007669"/>
    <property type="project" value="InterPro"/>
</dbReference>
<proteinExistence type="inferred from homology"/>
<evidence type="ECO:0000256" key="1">
    <source>
        <dbReference type="ARBA" id="ARBA00004429"/>
    </source>
</evidence>
<name>A0A923MD69_9BURK</name>
<sequence>MNLDFSWLGDSLYQGLLIKGFGITVAMSLLGIVLMLAIGIAGAFCLHFRVPVLQTLVTVLVELLRNTPPLVQLFFLYFMLSEIGFQFVDATTGRKVPLFSGFVCVVLSLGLYNGAIAVEIVRSGLFGVPSQTVEGARSLGYTRFQVFRYVELPIGLRLATSAMTNNVVSLIKTSSQASLVAVMDIMFAATRISVESFRNLEVMLLIWVLYVGLASFAVFVMHRIDRAFRMPGYGVRAA</sequence>
<dbReference type="InterPro" id="IPR000515">
    <property type="entry name" value="MetI-like"/>
</dbReference>
<dbReference type="InterPro" id="IPR043429">
    <property type="entry name" value="ArtM/GltK/GlnP/TcyL/YhdX-like"/>
</dbReference>
<evidence type="ECO:0000256" key="3">
    <source>
        <dbReference type="ARBA" id="ARBA00022448"/>
    </source>
</evidence>
<evidence type="ECO:0000256" key="8">
    <source>
        <dbReference type="ARBA" id="ARBA00023136"/>
    </source>
</evidence>
<dbReference type="SUPFAM" id="SSF161098">
    <property type="entry name" value="MetI-like"/>
    <property type="match status" value="1"/>
</dbReference>
<keyword evidence="8 9" id="KW-0472">Membrane</keyword>
<evidence type="ECO:0000256" key="7">
    <source>
        <dbReference type="ARBA" id="ARBA00022989"/>
    </source>
</evidence>
<dbReference type="PANTHER" id="PTHR30614">
    <property type="entry name" value="MEMBRANE COMPONENT OF AMINO ACID ABC TRANSPORTER"/>
    <property type="match status" value="1"/>
</dbReference>
<dbReference type="PROSITE" id="PS50928">
    <property type="entry name" value="ABC_TM1"/>
    <property type="match status" value="1"/>
</dbReference>
<keyword evidence="7 9" id="KW-1133">Transmembrane helix</keyword>
<gene>
    <name evidence="11" type="ORF">H8R02_22445</name>
</gene>
<keyword evidence="12" id="KW-1185">Reference proteome</keyword>
<dbReference type="NCBIfam" id="TIGR01726">
    <property type="entry name" value="HEQRo_perm_3TM"/>
    <property type="match status" value="1"/>
</dbReference>
<dbReference type="GO" id="GO:0043190">
    <property type="term" value="C:ATP-binding cassette (ABC) transporter complex"/>
    <property type="evidence" value="ECO:0007669"/>
    <property type="project" value="InterPro"/>
</dbReference>
<comment type="similarity">
    <text evidence="2">Belongs to the binding-protein-dependent transport system permease family. HisMQ subfamily.</text>
</comment>